<accession>A0ABR2X1E8</accession>
<dbReference type="EC" id="2.3.2.15" evidence="1"/>
<comment type="caution">
    <text evidence="6">The sequence shown here is derived from an EMBL/GenBank/DDBJ whole genome shotgun (WGS) entry which is preliminary data.</text>
</comment>
<evidence type="ECO:0000256" key="1">
    <source>
        <dbReference type="ARBA" id="ARBA00012468"/>
    </source>
</evidence>
<gene>
    <name evidence="6" type="ORF">K7432_002545</name>
</gene>
<dbReference type="Pfam" id="PF05023">
    <property type="entry name" value="Phytochelatin"/>
    <property type="match status" value="1"/>
</dbReference>
<name>A0ABR2X1E8_9FUNG</name>
<dbReference type="InterPro" id="IPR007719">
    <property type="entry name" value="PCS_N"/>
</dbReference>
<keyword evidence="2" id="KW-0104">Cadmium</keyword>
<dbReference type="PANTHER" id="PTHR33447">
    <property type="entry name" value="GLUTATHIONE GAMMA-GLUTAMYLCYSTEINYLTRANSFERASE"/>
    <property type="match status" value="1"/>
</dbReference>
<evidence type="ECO:0000313" key="7">
    <source>
        <dbReference type="Proteomes" id="UP001479436"/>
    </source>
</evidence>
<proteinExistence type="predicted"/>
<evidence type="ECO:0000313" key="6">
    <source>
        <dbReference type="EMBL" id="KAK9767574.1"/>
    </source>
</evidence>
<evidence type="ECO:0000259" key="5">
    <source>
        <dbReference type="PROSITE" id="PS51443"/>
    </source>
</evidence>
<evidence type="ECO:0000256" key="2">
    <source>
        <dbReference type="ARBA" id="ARBA00022539"/>
    </source>
</evidence>
<sequence length="431" mass="48978">MQYSFYKRPLPSNLIAFASTEGKELFKETLNEGNLESYFTLIQQFDTQNDPAFCALSSLTIVLNTLEVDPKRQWKGVWRWYSDEMLDCCRSLEQVRETGVTLPEFSCLAKCNGLDEQTNRADLTTKDKFWDDLIKVSQSSDTLMVVAYHRKTLGQTGSGHYSPVAGVNQKKKMVLILDVARFKYPVYWVPFELLWDSLNPIDSETGKPRGYILLKKTQQFTEGLVRLALNKNSWLKLSKTLRLLDVSTCQTSKDLVCLIVKGIPIEYSSLVEMKITPTIIENSDSDEEFCAESSKRLNEENKHRQIEELVSAVKTLPIYQIVESVLPSSSIDSTCEKTNSLHPRLYVPPNSCSQYIAFLSLFLLAWVQTTRKTCSASVPSMPEHLVTELVDSVSQSTLVLHEIEVISKQIQSLNSCCDEERVKRCCCKHSS</sequence>
<keyword evidence="4" id="KW-0479">Metal-binding</keyword>
<evidence type="ECO:0000256" key="3">
    <source>
        <dbReference type="ARBA" id="ARBA00022679"/>
    </source>
</evidence>
<dbReference type="InterPro" id="IPR038156">
    <property type="entry name" value="PCS_N_sf"/>
</dbReference>
<keyword evidence="3" id="KW-0808">Transferase</keyword>
<dbReference type="Gene3D" id="3.90.70.30">
    <property type="entry name" value="Phytochelatin synthase, N-terminal domain"/>
    <property type="match status" value="1"/>
</dbReference>
<feature type="domain" description="Peptidase C83" evidence="5">
    <location>
        <begin position="1"/>
        <end position="219"/>
    </location>
</feature>
<evidence type="ECO:0000256" key="4">
    <source>
        <dbReference type="ARBA" id="ARBA00022723"/>
    </source>
</evidence>
<reference evidence="6 7" key="1">
    <citation type="submission" date="2023-04" db="EMBL/GenBank/DDBJ databases">
        <title>Genome of Basidiobolus ranarum AG-B5.</title>
        <authorList>
            <person name="Stajich J.E."/>
            <person name="Carter-House D."/>
            <person name="Gryganskyi A."/>
        </authorList>
    </citation>
    <scope>NUCLEOTIDE SEQUENCE [LARGE SCALE GENOMIC DNA]</scope>
    <source>
        <strain evidence="6 7">AG-B5</strain>
    </source>
</reference>
<organism evidence="6 7">
    <name type="scientific">Basidiobolus ranarum</name>
    <dbReference type="NCBI Taxonomy" id="34480"/>
    <lineage>
        <taxon>Eukaryota</taxon>
        <taxon>Fungi</taxon>
        <taxon>Fungi incertae sedis</taxon>
        <taxon>Zoopagomycota</taxon>
        <taxon>Entomophthoromycotina</taxon>
        <taxon>Basidiobolomycetes</taxon>
        <taxon>Basidiobolales</taxon>
        <taxon>Basidiobolaceae</taxon>
        <taxon>Basidiobolus</taxon>
    </lineage>
</organism>
<dbReference type="InterPro" id="IPR038765">
    <property type="entry name" value="Papain-like_cys_pep_sf"/>
</dbReference>
<keyword evidence="7" id="KW-1185">Reference proteome</keyword>
<protein>
    <recommendedName>
        <fullName evidence="1">glutathione gamma-glutamylcysteinyltransferase</fullName>
        <ecNumber evidence="1">2.3.2.15</ecNumber>
    </recommendedName>
</protein>
<dbReference type="SUPFAM" id="SSF54001">
    <property type="entry name" value="Cysteine proteinases"/>
    <property type="match status" value="1"/>
</dbReference>
<dbReference type="PROSITE" id="PS51443">
    <property type="entry name" value="PCS"/>
    <property type="match status" value="1"/>
</dbReference>
<dbReference type="EMBL" id="JASJQH010000069">
    <property type="protein sequence ID" value="KAK9767574.1"/>
    <property type="molecule type" value="Genomic_DNA"/>
</dbReference>
<dbReference type="Proteomes" id="UP001479436">
    <property type="component" value="Unassembled WGS sequence"/>
</dbReference>
<dbReference type="InterPro" id="IPR040409">
    <property type="entry name" value="PCS-like"/>
</dbReference>